<sequence length="125" mass="14440">MSVCDGLRAARRRFKSQVENLWFGDICLQGLIRSSDEEFMTALEGANTLRNICIKMGEYLRYAKSLLARIELARSILLGKVNHPEFLPPAEEELKRLTSKLLIAEIDMSFMIPYVVNRYNSEVRR</sequence>
<name>A0A8X6IDG5_TRICU</name>
<protein>
    <submittedName>
        <fullName evidence="1">Uncharacterized protein</fullName>
    </submittedName>
</protein>
<accession>A0A8X6IDG5</accession>
<evidence type="ECO:0000313" key="2">
    <source>
        <dbReference type="Proteomes" id="UP000887116"/>
    </source>
</evidence>
<dbReference type="AlphaFoldDB" id="A0A8X6IDG5"/>
<keyword evidence="2" id="KW-1185">Reference proteome</keyword>
<dbReference type="Proteomes" id="UP000887116">
    <property type="component" value="Unassembled WGS sequence"/>
</dbReference>
<dbReference type="EMBL" id="BMAO01008005">
    <property type="protein sequence ID" value="GFR20074.1"/>
    <property type="molecule type" value="Genomic_DNA"/>
</dbReference>
<gene>
    <name evidence="1" type="ORF">TNCT_542161</name>
</gene>
<evidence type="ECO:0000313" key="1">
    <source>
        <dbReference type="EMBL" id="GFR20074.1"/>
    </source>
</evidence>
<comment type="caution">
    <text evidence="1">The sequence shown here is derived from an EMBL/GenBank/DDBJ whole genome shotgun (WGS) entry which is preliminary data.</text>
</comment>
<reference evidence="1" key="1">
    <citation type="submission" date="2020-07" db="EMBL/GenBank/DDBJ databases">
        <title>Multicomponent nature underlies the extraordinary mechanical properties of spider dragline silk.</title>
        <authorList>
            <person name="Kono N."/>
            <person name="Nakamura H."/>
            <person name="Mori M."/>
            <person name="Yoshida Y."/>
            <person name="Ohtoshi R."/>
            <person name="Malay A.D."/>
            <person name="Moran D.A.P."/>
            <person name="Tomita M."/>
            <person name="Numata K."/>
            <person name="Arakawa K."/>
        </authorList>
    </citation>
    <scope>NUCLEOTIDE SEQUENCE</scope>
</reference>
<proteinExistence type="predicted"/>
<organism evidence="1 2">
    <name type="scientific">Trichonephila clavata</name>
    <name type="common">Joro spider</name>
    <name type="synonym">Nephila clavata</name>
    <dbReference type="NCBI Taxonomy" id="2740835"/>
    <lineage>
        <taxon>Eukaryota</taxon>
        <taxon>Metazoa</taxon>
        <taxon>Ecdysozoa</taxon>
        <taxon>Arthropoda</taxon>
        <taxon>Chelicerata</taxon>
        <taxon>Arachnida</taxon>
        <taxon>Araneae</taxon>
        <taxon>Araneomorphae</taxon>
        <taxon>Entelegynae</taxon>
        <taxon>Araneoidea</taxon>
        <taxon>Nephilidae</taxon>
        <taxon>Trichonephila</taxon>
    </lineage>
</organism>